<evidence type="ECO:0000313" key="1">
    <source>
        <dbReference type="EMBL" id="CAI6376812.1"/>
    </source>
</evidence>
<reference evidence="1 2" key="1">
    <citation type="submission" date="2023-01" db="EMBL/GenBank/DDBJ databases">
        <authorList>
            <person name="Whitehead M."/>
        </authorList>
    </citation>
    <scope>NUCLEOTIDE SEQUENCE [LARGE SCALE GENOMIC DNA]</scope>
</reference>
<gene>
    <name evidence="1" type="ORF">MEUPH1_LOCUS30147</name>
</gene>
<accession>A0AAV0YB32</accession>
<dbReference type="AlphaFoldDB" id="A0AAV0YB32"/>
<sequence length="96" mass="10701">MLSKIGGDNYKQAVRRILKKSLLMSRYAKSYSYTGHKGNKIPFKKTILSSLLTKAIQSSSKFNQTSIKDIEVAASICLSKASERLKMTTTNDLLPN</sequence>
<dbReference type="EMBL" id="CARXXK010001583">
    <property type="protein sequence ID" value="CAI6376812.1"/>
    <property type="molecule type" value="Genomic_DNA"/>
</dbReference>
<comment type="caution">
    <text evidence="1">The sequence shown here is derived from an EMBL/GenBank/DDBJ whole genome shotgun (WGS) entry which is preliminary data.</text>
</comment>
<protein>
    <submittedName>
        <fullName evidence="1">Uncharacterized protein</fullName>
    </submittedName>
</protein>
<organism evidence="1 2">
    <name type="scientific">Macrosiphum euphorbiae</name>
    <name type="common">potato aphid</name>
    <dbReference type="NCBI Taxonomy" id="13131"/>
    <lineage>
        <taxon>Eukaryota</taxon>
        <taxon>Metazoa</taxon>
        <taxon>Ecdysozoa</taxon>
        <taxon>Arthropoda</taxon>
        <taxon>Hexapoda</taxon>
        <taxon>Insecta</taxon>
        <taxon>Pterygota</taxon>
        <taxon>Neoptera</taxon>
        <taxon>Paraneoptera</taxon>
        <taxon>Hemiptera</taxon>
        <taxon>Sternorrhyncha</taxon>
        <taxon>Aphidomorpha</taxon>
        <taxon>Aphidoidea</taxon>
        <taxon>Aphididae</taxon>
        <taxon>Macrosiphini</taxon>
        <taxon>Macrosiphum</taxon>
    </lineage>
</organism>
<evidence type="ECO:0000313" key="2">
    <source>
        <dbReference type="Proteomes" id="UP001160148"/>
    </source>
</evidence>
<dbReference type="Proteomes" id="UP001160148">
    <property type="component" value="Unassembled WGS sequence"/>
</dbReference>
<proteinExistence type="predicted"/>
<name>A0AAV0YB32_9HEMI</name>
<keyword evidence="2" id="KW-1185">Reference proteome</keyword>